<sequence>MPKRKASWAEGAQRRESPRGGRRSARLSAKPAPAKVESKPKKAAGKENSSDKKVQCQPIKGKTLGSIPSIAKRLRHYFLERNCV</sequence>
<organism evidence="6">
    <name type="scientific">Castor canadensis</name>
    <name type="common">American beaver</name>
    <dbReference type="NCBI Taxonomy" id="51338"/>
    <lineage>
        <taxon>Eukaryota</taxon>
        <taxon>Metazoa</taxon>
        <taxon>Chordata</taxon>
        <taxon>Craniata</taxon>
        <taxon>Vertebrata</taxon>
        <taxon>Euteleostomi</taxon>
        <taxon>Mammalia</taxon>
        <taxon>Eutheria</taxon>
        <taxon>Euarchontoglires</taxon>
        <taxon>Glires</taxon>
        <taxon>Rodentia</taxon>
        <taxon>Castorimorpha</taxon>
        <taxon>Castoridae</taxon>
        <taxon>Castor</taxon>
    </lineage>
</organism>
<feature type="region of interest" description="Disordered" evidence="5">
    <location>
        <begin position="1"/>
        <end position="60"/>
    </location>
</feature>
<accession>A0A8C0XRL6</accession>
<feature type="compositionally biased region" description="Basic and acidic residues" evidence="5">
    <location>
        <begin position="36"/>
        <end position="54"/>
    </location>
</feature>
<evidence type="ECO:0000256" key="1">
    <source>
        <dbReference type="ARBA" id="ARBA00004123"/>
    </source>
</evidence>
<keyword evidence="4" id="KW-0539">Nucleus</keyword>
<keyword evidence="3" id="KW-0238">DNA-binding</keyword>
<evidence type="ECO:0000313" key="6">
    <source>
        <dbReference type="Ensembl" id="ENSCCNP00000032380.1"/>
    </source>
</evidence>
<dbReference type="PANTHER" id="PTHR23087">
    <property type="entry name" value="NONHISTONE CHROMOSOMAL PROTEIN HMG"/>
    <property type="match status" value="1"/>
</dbReference>
<dbReference type="Pfam" id="PF01101">
    <property type="entry name" value="HMG14_17"/>
    <property type="match status" value="1"/>
</dbReference>
<dbReference type="GO" id="GO:0005634">
    <property type="term" value="C:nucleus"/>
    <property type="evidence" value="ECO:0007669"/>
    <property type="project" value="UniProtKB-SubCell"/>
</dbReference>
<dbReference type="PRINTS" id="PR00925">
    <property type="entry name" value="NONHISHMG17"/>
</dbReference>
<evidence type="ECO:0000256" key="3">
    <source>
        <dbReference type="ARBA" id="ARBA00023125"/>
    </source>
</evidence>
<evidence type="ECO:0000256" key="5">
    <source>
        <dbReference type="SAM" id="MobiDB-lite"/>
    </source>
</evidence>
<dbReference type="GO" id="GO:0000785">
    <property type="term" value="C:chromatin"/>
    <property type="evidence" value="ECO:0007669"/>
    <property type="project" value="InterPro"/>
</dbReference>
<protein>
    <submittedName>
        <fullName evidence="6">Uncharacterized protein</fullName>
    </submittedName>
</protein>
<name>A0A8C0XRL6_CASCN</name>
<dbReference type="PANTHER" id="PTHR23087:SF12">
    <property type="entry name" value="NON-HISTONE CHROMOSOMAL PROTEIN HMG-14"/>
    <property type="match status" value="1"/>
</dbReference>
<dbReference type="InterPro" id="IPR000079">
    <property type="entry name" value="HMGN_fam"/>
</dbReference>
<evidence type="ECO:0000256" key="4">
    <source>
        <dbReference type="ARBA" id="ARBA00023242"/>
    </source>
</evidence>
<comment type="similarity">
    <text evidence="2">Belongs to the HMGN family.</text>
</comment>
<dbReference type="Ensembl" id="ENSCCNT00000040656.1">
    <property type="protein sequence ID" value="ENSCCNP00000032380.1"/>
    <property type="gene ID" value="ENSCCNG00000030727.1"/>
</dbReference>
<dbReference type="GO" id="GO:0031492">
    <property type="term" value="F:nucleosomal DNA binding"/>
    <property type="evidence" value="ECO:0007669"/>
    <property type="project" value="InterPro"/>
</dbReference>
<dbReference type="SMART" id="SM00527">
    <property type="entry name" value="HMG17"/>
    <property type="match status" value="1"/>
</dbReference>
<dbReference type="PROSITE" id="PS00355">
    <property type="entry name" value="HMG14_17"/>
    <property type="match status" value="1"/>
</dbReference>
<comment type="subcellular location">
    <subcellularLocation>
        <location evidence="1">Nucleus</location>
    </subcellularLocation>
</comment>
<proteinExistence type="inferred from homology"/>
<dbReference type="AlphaFoldDB" id="A0A8C0XRL6"/>
<dbReference type="GO" id="GO:0006325">
    <property type="term" value="P:chromatin organization"/>
    <property type="evidence" value="ECO:0007669"/>
    <property type="project" value="TreeGrafter"/>
</dbReference>
<reference evidence="6" key="1">
    <citation type="submission" date="2023-09" db="UniProtKB">
        <authorList>
            <consortium name="Ensembl"/>
        </authorList>
    </citation>
    <scope>IDENTIFICATION</scope>
</reference>
<evidence type="ECO:0000256" key="2">
    <source>
        <dbReference type="ARBA" id="ARBA00007696"/>
    </source>
</evidence>